<dbReference type="Proteomes" id="UP000831785">
    <property type="component" value="Chromosome"/>
</dbReference>
<evidence type="ECO:0000256" key="4">
    <source>
        <dbReference type="ARBA" id="ARBA00022801"/>
    </source>
</evidence>
<gene>
    <name evidence="8" type="ORF">MUN80_13065</name>
</gene>
<organism evidence="8 9">
    <name type="scientific">Hymenobacter cellulosivorans</name>
    <dbReference type="NCBI Taxonomy" id="2932249"/>
    <lineage>
        <taxon>Bacteria</taxon>
        <taxon>Pseudomonadati</taxon>
        <taxon>Bacteroidota</taxon>
        <taxon>Cytophagia</taxon>
        <taxon>Cytophagales</taxon>
        <taxon>Hymenobacteraceae</taxon>
        <taxon>Hymenobacter</taxon>
    </lineage>
</organism>
<accession>A0ABY4F1Z2</accession>
<name>A0ABY4F1Z2_9BACT</name>
<evidence type="ECO:0000313" key="9">
    <source>
        <dbReference type="Proteomes" id="UP000831785"/>
    </source>
</evidence>
<keyword evidence="4" id="KW-0378">Hydrolase</keyword>
<keyword evidence="9" id="KW-1185">Reference proteome</keyword>
<dbReference type="PANTHER" id="PTHR43856:SF1">
    <property type="entry name" value="MITOCHONDRIAL CARDIOLIPIN HYDROLASE"/>
    <property type="match status" value="1"/>
</dbReference>
<dbReference type="PROSITE" id="PS50035">
    <property type="entry name" value="PLD"/>
    <property type="match status" value="1"/>
</dbReference>
<dbReference type="InterPro" id="IPR051406">
    <property type="entry name" value="PLD_domain"/>
</dbReference>
<dbReference type="SUPFAM" id="SSF56024">
    <property type="entry name" value="Phospholipase D/nuclease"/>
    <property type="match status" value="1"/>
</dbReference>
<sequence>MGTIATFSDIQQHLEKCIAETTERIHIAVAWFTNRELLGLLTDKAAKGVAVEIIISDDVINQRLVIQDFIRAGGQMTICLSTGSRFLHEKFAVFDDRKVVLGSYNWTYAAERHNHESIIVSNDPNLIKQYQIRFRHLATIASSTPPAVWNSVTSGSAVTAEGELQQLELDLQREFQHTLAEAKRLHVFMNYDFIQRYLERYGAIGAAKRLVSTGPDNVQAGFRKLCEANRKDLTFENIMSQEKYQPLFNEDMRERAKKRLRS</sequence>
<keyword evidence="5" id="KW-0442">Lipid degradation</keyword>
<dbReference type="EC" id="3.1.4.4" evidence="3"/>
<evidence type="ECO:0000256" key="6">
    <source>
        <dbReference type="ARBA" id="ARBA00023098"/>
    </source>
</evidence>
<protein>
    <recommendedName>
        <fullName evidence="3">phospholipase D</fullName>
        <ecNumber evidence="3">3.1.4.4</ecNumber>
    </recommendedName>
</protein>
<evidence type="ECO:0000256" key="3">
    <source>
        <dbReference type="ARBA" id="ARBA00012027"/>
    </source>
</evidence>
<comment type="catalytic activity">
    <reaction evidence="1">
        <text>a 1,2-diacyl-sn-glycero-3-phosphocholine + H2O = a 1,2-diacyl-sn-glycero-3-phosphate + choline + H(+)</text>
        <dbReference type="Rhea" id="RHEA:14445"/>
        <dbReference type="ChEBI" id="CHEBI:15354"/>
        <dbReference type="ChEBI" id="CHEBI:15377"/>
        <dbReference type="ChEBI" id="CHEBI:15378"/>
        <dbReference type="ChEBI" id="CHEBI:57643"/>
        <dbReference type="ChEBI" id="CHEBI:58608"/>
        <dbReference type="EC" id="3.1.4.4"/>
    </reaction>
</comment>
<proteinExistence type="inferred from homology"/>
<keyword evidence="6" id="KW-0443">Lipid metabolism</keyword>
<evidence type="ECO:0000256" key="1">
    <source>
        <dbReference type="ARBA" id="ARBA00000798"/>
    </source>
</evidence>
<evidence type="ECO:0000313" key="8">
    <source>
        <dbReference type="EMBL" id="UOQ50691.1"/>
    </source>
</evidence>
<dbReference type="Gene3D" id="3.30.870.10">
    <property type="entry name" value="Endonuclease Chain A"/>
    <property type="match status" value="1"/>
</dbReference>
<evidence type="ECO:0000256" key="2">
    <source>
        <dbReference type="ARBA" id="ARBA00008664"/>
    </source>
</evidence>
<dbReference type="PANTHER" id="PTHR43856">
    <property type="entry name" value="CARDIOLIPIN HYDROLASE"/>
    <property type="match status" value="1"/>
</dbReference>
<reference evidence="8 9" key="1">
    <citation type="submission" date="2022-04" db="EMBL/GenBank/DDBJ databases">
        <title>Hymenobacter sp. isolated from the air.</title>
        <authorList>
            <person name="Won M."/>
            <person name="Lee C.-M."/>
            <person name="Woen H.-Y."/>
            <person name="Kwon S.-W."/>
        </authorList>
    </citation>
    <scope>NUCLEOTIDE SEQUENCE [LARGE SCALE GENOMIC DNA]</scope>
    <source>
        <strain evidence="9">5116 S-27</strain>
    </source>
</reference>
<dbReference type="InterPro" id="IPR025202">
    <property type="entry name" value="PLD-like_dom"/>
</dbReference>
<dbReference type="RefSeq" id="WP_244713436.1">
    <property type="nucleotide sequence ID" value="NZ_CP095049.1"/>
</dbReference>
<evidence type="ECO:0000256" key="5">
    <source>
        <dbReference type="ARBA" id="ARBA00022963"/>
    </source>
</evidence>
<evidence type="ECO:0000259" key="7">
    <source>
        <dbReference type="PROSITE" id="PS50035"/>
    </source>
</evidence>
<dbReference type="SMART" id="SM00155">
    <property type="entry name" value="PLDc"/>
    <property type="match status" value="1"/>
</dbReference>
<dbReference type="InterPro" id="IPR001736">
    <property type="entry name" value="PLipase_D/transphosphatidylase"/>
</dbReference>
<comment type="similarity">
    <text evidence="2">Belongs to the phospholipase D family.</text>
</comment>
<dbReference type="EMBL" id="CP095049">
    <property type="protein sequence ID" value="UOQ50691.1"/>
    <property type="molecule type" value="Genomic_DNA"/>
</dbReference>
<feature type="domain" description="PLD phosphodiesterase" evidence="7">
    <location>
        <begin position="83"/>
        <end position="110"/>
    </location>
</feature>
<dbReference type="Pfam" id="PF13091">
    <property type="entry name" value="PLDc_2"/>
    <property type="match status" value="1"/>
</dbReference>